<sequence>MNYKEHAAADCRLIILKVLAQEADHRLNETMLSHVLETFGHSKSREYIRQQLTRLEELSAIQITEAGSIKVAELLRAGLDHVERRSFLEGVLKPSIGG</sequence>
<gene>
    <name evidence="1" type="ORF">J0X15_12410</name>
</gene>
<name>A0A939JA34_9HYPH</name>
<reference evidence="1" key="1">
    <citation type="submission" date="2021-03" db="EMBL/GenBank/DDBJ databases">
        <title>Roseibium sp. CAU 1637 isolated from Incheon.</title>
        <authorList>
            <person name="Kim W."/>
        </authorList>
    </citation>
    <scope>NUCLEOTIDE SEQUENCE</scope>
    <source>
        <strain evidence="1">CAU 1637</strain>
    </source>
</reference>
<evidence type="ECO:0000313" key="2">
    <source>
        <dbReference type="Proteomes" id="UP000664779"/>
    </source>
</evidence>
<dbReference type="Proteomes" id="UP000664779">
    <property type="component" value="Unassembled WGS sequence"/>
</dbReference>
<proteinExistence type="predicted"/>
<evidence type="ECO:0008006" key="3">
    <source>
        <dbReference type="Google" id="ProtNLM"/>
    </source>
</evidence>
<keyword evidence="2" id="KW-1185">Reference proteome</keyword>
<evidence type="ECO:0000313" key="1">
    <source>
        <dbReference type="EMBL" id="MBO0346028.1"/>
    </source>
</evidence>
<dbReference type="RefSeq" id="WP_206941172.1">
    <property type="nucleotide sequence ID" value="NZ_JAFLNF010000005.1"/>
</dbReference>
<dbReference type="EMBL" id="JAFLNF010000005">
    <property type="protein sequence ID" value="MBO0346028.1"/>
    <property type="molecule type" value="Genomic_DNA"/>
</dbReference>
<accession>A0A939JA34</accession>
<protein>
    <recommendedName>
        <fullName evidence="3">ArsR family transcriptional regulator</fullName>
    </recommendedName>
</protein>
<organism evidence="1 2">
    <name type="scientific">Roseibium limicola</name>
    <dbReference type="NCBI Taxonomy" id="2816037"/>
    <lineage>
        <taxon>Bacteria</taxon>
        <taxon>Pseudomonadati</taxon>
        <taxon>Pseudomonadota</taxon>
        <taxon>Alphaproteobacteria</taxon>
        <taxon>Hyphomicrobiales</taxon>
        <taxon>Stappiaceae</taxon>
        <taxon>Roseibium</taxon>
    </lineage>
</organism>
<dbReference type="AlphaFoldDB" id="A0A939JA34"/>
<comment type="caution">
    <text evidence="1">The sequence shown here is derived from an EMBL/GenBank/DDBJ whole genome shotgun (WGS) entry which is preliminary data.</text>
</comment>